<dbReference type="AlphaFoldDB" id="A0A9D3M558"/>
<feature type="domain" description="Reverse transcriptase zinc-binding" evidence="1">
    <location>
        <begin position="63"/>
        <end position="120"/>
    </location>
</feature>
<accession>A0A9D3M558</accession>
<feature type="non-terminal residue" evidence="2">
    <location>
        <position position="1"/>
    </location>
</feature>
<proteinExistence type="predicted"/>
<reference evidence="2" key="1">
    <citation type="submission" date="2021-01" db="EMBL/GenBank/DDBJ databases">
        <title>A chromosome-scale assembly of European eel, Anguilla anguilla.</title>
        <authorList>
            <person name="Henkel C."/>
            <person name="Jong-Raadsen S.A."/>
            <person name="Dufour S."/>
            <person name="Weltzien F.-A."/>
            <person name="Palstra A.P."/>
            <person name="Pelster B."/>
            <person name="Spaink H.P."/>
            <person name="Van Den Thillart G.E."/>
            <person name="Jansen H."/>
            <person name="Zahm M."/>
            <person name="Klopp C."/>
            <person name="Cedric C."/>
            <person name="Louis A."/>
            <person name="Berthelot C."/>
            <person name="Parey E."/>
            <person name="Roest Crollius H."/>
            <person name="Montfort J."/>
            <person name="Robinson-Rechavi M."/>
            <person name="Bucao C."/>
            <person name="Bouchez O."/>
            <person name="Gislard M."/>
            <person name="Lluch J."/>
            <person name="Milhes M."/>
            <person name="Lampietro C."/>
            <person name="Lopez Roques C."/>
            <person name="Donnadieu C."/>
            <person name="Braasch I."/>
            <person name="Desvignes T."/>
            <person name="Postlethwait J."/>
            <person name="Bobe J."/>
            <person name="Guiguen Y."/>
            <person name="Dirks R."/>
        </authorList>
    </citation>
    <scope>NUCLEOTIDE SEQUENCE</scope>
    <source>
        <strain evidence="2">Tag_6206</strain>
        <tissue evidence="2">Liver</tissue>
    </source>
</reference>
<dbReference type="Pfam" id="PF13966">
    <property type="entry name" value="zf-RVT"/>
    <property type="match status" value="1"/>
</dbReference>
<sequence length="226" mass="26098">DFCVATGALVNRDKSELFLSPHYSEPLTVSFPVRRNNIKLLGVTFQADGGGRTSWEGALRHCLTNKQKDIAWMTAHGCLPTRVFMYRRHLALTERCPHGCTDSEHNYHLFWECTVARRVWGLVVSSVSHNRLLPMSSLTAESVLYGPRGGLKTMELQRQWGIINTVRQVLWETRNIKVYQKTSVDLVTLRRRIQNLLQDGVLVDFRKNKDLAREKWGVDHWKELII</sequence>
<dbReference type="EMBL" id="JAFIRN010000009">
    <property type="protein sequence ID" value="KAG5842689.1"/>
    <property type="molecule type" value="Genomic_DNA"/>
</dbReference>
<name>A0A9D3M558_ANGAN</name>
<evidence type="ECO:0000313" key="2">
    <source>
        <dbReference type="EMBL" id="KAG5842689.1"/>
    </source>
</evidence>
<evidence type="ECO:0000313" key="3">
    <source>
        <dbReference type="Proteomes" id="UP001044222"/>
    </source>
</evidence>
<dbReference type="Proteomes" id="UP001044222">
    <property type="component" value="Chromosome 9"/>
</dbReference>
<dbReference type="InterPro" id="IPR026960">
    <property type="entry name" value="RVT-Znf"/>
</dbReference>
<evidence type="ECO:0000259" key="1">
    <source>
        <dbReference type="Pfam" id="PF13966"/>
    </source>
</evidence>
<protein>
    <recommendedName>
        <fullName evidence="1">Reverse transcriptase zinc-binding domain-containing protein</fullName>
    </recommendedName>
</protein>
<keyword evidence="3" id="KW-1185">Reference proteome</keyword>
<gene>
    <name evidence="2" type="ORF">ANANG_G00180280</name>
</gene>
<comment type="caution">
    <text evidence="2">The sequence shown here is derived from an EMBL/GenBank/DDBJ whole genome shotgun (WGS) entry which is preliminary data.</text>
</comment>
<organism evidence="2 3">
    <name type="scientific">Anguilla anguilla</name>
    <name type="common">European freshwater eel</name>
    <name type="synonym">Muraena anguilla</name>
    <dbReference type="NCBI Taxonomy" id="7936"/>
    <lineage>
        <taxon>Eukaryota</taxon>
        <taxon>Metazoa</taxon>
        <taxon>Chordata</taxon>
        <taxon>Craniata</taxon>
        <taxon>Vertebrata</taxon>
        <taxon>Euteleostomi</taxon>
        <taxon>Actinopterygii</taxon>
        <taxon>Neopterygii</taxon>
        <taxon>Teleostei</taxon>
        <taxon>Anguilliformes</taxon>
        <taxon>Anguillidae</taxon>
        <taxon>Anguilla</taxon>
    </lineage>
</organism>